<evidence type="ECO:0000256" key="6">
    <source>
        <dbReference type="SAM" id="Phobius"/>
    </source>
</evidence>
<feature type="compositionally biased region" description="Low complexity" evidence="5">
    <location>
        <begin position="1"/>
        <end position="21"/>
    </location>
</feature>
<evidence type="ECO:0000256" key="4">
    <source>
        <dbReference type="ARBA" id="ARBA00023136"/>
    </source>
</evidence>
<feature type="transmembrane region" description="Helical" evidence="6">
    <location>
        <begin position="368"/>
        <end position="393"/>
    </location>
</feature>
<dbReference type="AlphaFoldDB" id="A0A3A3YXN9"/>
<evidence type="ECO:0000313" key="8">
    <source>
        <dbReference type="EMBL" id="RJK95483.1"/>
    </source>
</evidence>
<keyword evidence="4 6" id="KW-0472">Membrane</keyword>
<feature type="domain" description="Major facilitator superfamily (MFS) profile" evidence="7">
    <location>
        <begin position="32"/>
        <end position="463"/>
    </location>
</feature>
<comment type="subcellular location">
    <subcellularLocation>
        <location evidence="1">Cell membrane</location>
        <topology evidence="1">Multi-pass membrane protein</topology>
    </subcellularLocation>
</comment>
<evidence type="ECO:0000259" key="7">
    <source>
        <dbReference type="PROSITE" id="PS50850"/>
    </source>
</evidence>
<accession>A0A3A3YXN9</accession>
<dbReference type="SUPFAM" id="SSF103473">
    <property type="entry name" value="MFS general substrate transporter"/>
    <property type="match status" value="1"/>
</dbReference>
<dbReference type="OrthoDB" id="9778875at2"/>
<feature type="transmembrane region" description="Helical" evidence="6">
    <location>
        <begin position="155"/>
        <end position="177"/>
    </location>
</feature>
<feature type="transmembrane region" description="Helical" evidence="6">
    <location>
        <begin position="307"/>
        <end position="329"/>
    </location>
</feature>
<feature type="transmembrane region" description="Helical" evidence="6">
    <location>
        <begin position="413"/>
        <end position="434"/>
    </location>
</feature>
<sequence length="476" mass="47769">MVPRTAARSARPSRRPAAPAPERLLTGERGRMTVGIVTAVLLLAFEAMAVATAMPVAVRELDGLPLYAWAFSAFSTTSLVGMVTAGEVCDRRGPRAPLLVGVLTFAAGLVLAGAATAMPVFVLGRAVQGLGAGLVIVALYVVVARAYPASLRPRVFSAMSSAWVLPSIVGPALAGWLAESLTWRLVFLAVLPFVGLALACVLPGLGALEGPAEGAVPRRGRKRLALLAAVGAALVQYAGGHLVLSSALVAAAGVALLVPSLPRLLPPGTLRAARGLPATILMRGVLSGAFVGAESFVPLMLVQERGLSATAAGLCLTGSALGWAAGSWFQGRPATRVPRPRLVQGGCGLLALGIGLVALTLLDAVPTAVAVLAWTVAGLGMGLAMASVSVLTLELSPPADQGASSAALQVSDAVGAIALVGLAGALFAGLHAAPGQDADAFALIYAAMLAVAVVGTLLAPRVRPRAHAAPAGGRHA</sequence>
<keyword evidence="3 6" id="KW-1133">Transmembrane helix</keyword>
<keyword evidence="9" id="KW-1185">Reference proteome</keyword>
<feature type="transmembrane region" description="Helical" evidence="6">
    <location>
        <begin position="183"/>
        <end position="208"/>
    </location>
</feature>
<feature type="transmembrane region" description="Helical" evidence="6">
    <location>
        <begin position="220"/>
        <end position="237"/>
    </location>
</feature>
<gene>
    <name evidence="8" type="ORF">D5H78_12680</name>
</gene>
<reference evidence="8 9" key="1">
    <citation type="submission" date="2018-09" db="EMBL/GenBank/DDBJ databases">
        <title>YIM 75000 draft genome.</title>
        <authorList>
            <person name="Tang S."/>
            <person name="Feng Y."/>
        </authorList>
    </citation>
    <scope>NUCLEOTIDE SEQUENCE [LARGE SCALE GENOMIC DNA]</scope>
    <source>
        <strain evidence="8 9">YIM 75000</strain>
    </source>
</reference>
<feature type="region of interest" description="Disordered" evidence="5">
    <location>
        <begin position="1"/>
        <end position="24"/>
    </location>
</feature>
<name>A0A3A3YXN9_9ACTN</name>
<proteinExistence type="predicted"/>
<evidence type="ECO:0000256" key="1">
    <source>
        <dbReference type="ARBA" id="ARBA00004651"/>
    </source>
</evidence>
<dbReference type="RefSeq" id="WP_119950836.1">
    <property type="nucleotide sequence ID" value="NZ_QZEZ01000005.1"/>
</dbReference>
<dbReference type="PROSITE" id="PS50850">
    <property type="entry name" value="MFS"/>
    <property type="match status" value="1"/>
</dbReference>
<feature type="transmembrane region" description="Helical" evidence="6">
    <location>
        <begin position="66"/>
        <end position="86"/>
    </location>
</feature>
<dbReference type="PANTHER" id="PTHR23501:SF154">
    <property type="entry name" value="MULTIDRUG-EFFLUX TRANSPORTER RV1634-RELATED"/>
    <property type="match status" value="1"/>
</dbReference>
<feature type="transmembrane region" description="Helical" evidence="6">
    <location>
        <begin position="341"/>
        <end position="362"/>
    </location>
</feature>
<keyword evidence="2 6" id="KW-0812">Transmembrane</keyword>
<dbReference type="Pfam" id="PF07690">
    <property type="entry name" value="MFS_1"/>
    <property type="match status" value="1"/>
</dbReference>
<dbReference type="EMBL" id="QZEZ01000005">
    <property type="protein sequence ID" value="RJK95483.1"/>
    <property type="molecule type" value="Genomic_DNA"/>
</dbReference>
<dbReference type="PRINTS" id="PR01036">
    <property type="entry name" value="TCRTETB"/>
</dbReference>
<dbReference type="InterPro" id="IPR036259">
    <property type="entry name" value="MFS_trans_sf"/>
</dbReference>
<feature type="transmembrane region" description="Helical" evidence="6">
    <location>
        <begin position="126"/>
        <end position="143"/>
    </location>
</feature>
<dbReference type="Gene3D" id="1.20.1250.20">
    <property type="entry name" value="MFS general substrate transporter like domains"/>
    <property type="match status" value="1"/>
</dbReference>
<feature type="transmembrane region" description="Helical" evidence="6">
    <location>
        <begin position="33"/>
        <end position="54"/>
    </location>
</feature>
<feature type="transmembrane region" description="Helical" evidence="6">
    <location>
        <begin position="440"/>
        <end position="459"/>
    </location>
</feature>
<dbReference type="GO" id="GO:0022857">
    <property type="term" value="F:transmembrane transporter activity"/>
    <property type="evidence" value="ECO:0007669"/>
    <property type="project" value="InterPro"/>
</dbReference>
<evidence type="ECO:0000256" key="3">
    <source>
        <dbReference type="ARBA" id="ARBA00022989"/>
    </source>
</evidence>
<evidence type="ECO:0000313" key="9">
    <source>
        <dbReference type="Proteomes" id="UP000265614"/>
    </source>
</evidence>
<protein>
    <submittedName>
        <fullName evidence="8">MFS transporter</fullName>
    </submittedName>
</protein>
<dbReference type="InterPro" id="IPR011701">
    <property type="entry name" value="MFS"/>
</dbReference>
<dbReference type="PANTHER" id="PTHR23501">
    <property type="entry name" value="MAJOR FACILITATOR SUPERFAMILY"/>
    <property type="match status" value="1"/>
</dbReference>
<dbReference type="InterPro" id="IPR020846">
    <property type="entry name" value="MFS_dom"/>
</dbReference>
<feature type="transmembrane region" description="Helical" evidence="6">
    <location>
        <begin position="98"/>
        <end position="120"/>
    </location>
</feature>
<dbReference type="GO" id="GO:0005886">
    <property type="term" value="C:plasma membrane"/>
    <property type="evidence" value="ECO:0007669"/>
    <property type="project" value="UniProtKB-SubCell"/>
</dbReference>
<feature type="transmembrane region" description="Helical" evidence="6">
    <location>
        <begin position="281"/>
        <end position="301"/>
    </location>
</feature>
<feature type="transmembrane region" description="Helical" evidence="6">
    <location>
        <begin position="243"/>
        <end position="261"/>
    </location>
</feature>
<organism evidence="8 9">
    <name type="scientific">Vallicoccus soli</name>
    <dbReference type="NCBI Taxonomy" id="2339232"/>
    <lineage>
        <taxon>Bacteria</taxon>
        <taxon>Bacillati</taxon>
        <taxon>Actinomycetota</taxon>
        <taxon>Actinomycetes</taxon>
        <taxon>Motilibacterales</taxon>
        <taxon>Vallicoccaceae</taxon>
        <taxon>Vallicoccus</taxon>
    </lineage>
</organism>
<dbReference type="Proteomes" id="UP000265614">
    <property type="component" value="Unassembled WGS sequence"/>
</dbReference>
<dbReference type="Gene3D" id="1.20.1720.10">
    <property type="entry name" value="Multidrug resistance protein D"/>
    <property type="match status" value="1"/>
</dbReference>
<comment type="caution">
    <text evidence="8">The sequence shown here is derived from an EMBL/GenBank/DDBJ whole genome shotgun (WGS) entry which is preliminary data.</text>
</comment>
<evidence type="ECO:0000256" key="5">
    <source>
        <dbReference type="SAM" id="MobiDB-lite"/>
    </source>
</evidence>
<evidence type="ECO:0000256" key="2">
    <source>
        <dbReference type="ARBA" id="ARBA00022692"/>
    </source>
</evidence>